<dbReference type="GO" id="GO:0006629">
    <property type="term" value="P:lipid metabolic process"/>
    <property type="evidence" value="ECO:0007669"/>
    <property type="project" value="InterPro"/>
</dbReference>
<organism evidence="3 4">
    <name type="scientific">Meloidogyne enterolobii</name>
    <name type="common">Root-knot nematode worm</name>
    <name type="synonym">Meloidogyne mayaguensis</name>
    <dbReference type="NCBI Taxonomy" id="390850"/>
    <lineage>
        <taxon>Eukaryota</taxon>
        <taxon>Metazoa</taxon>
        <taxon>Ecdysozoa</taxon>
        <taxon>Nematoda</taxon>
        <taxon>Chromadorea</taxon>
        <taxon>Rhabditida</taxon>
        <taxon>Tylenchina</taxon>
        <taxon>Tylenchomorpha</taxon>
        <taxon>Tylenchoidea</taxon>
        <taxon>Meloidogynidae</taxon>
        <taxon>Meloidogyninae</taxon>
        <taxon>Meloidogyne</taxon>
    </lineage>
</organism>
<dbReference type="Proteomes" id="UP000580250">
    <property type="component" value="Unassembled WGS sequence"/>
</dbReference>
<feature type="chain" id="PRO_5027663019" description="Partial AB-hydrolase lipase domain-containing protein" evidence="1">
    <location>
        <begin position="22"/>
        <end position="153"/>
    </location>
</feature>
<protein>
    <recommendedName>
        <fullName evidence="2">Partial AB-hydrolase lipase domain-containing protein</fullName>
    </recommendedName>
</protein>
<reference evidence="3 4" key="1">
    <citation type="submission" date="2020-08" db="EMBL/GenBank/DDBJ databases">
        <authorList>
            <person name="Koutsovoulos G."/>
            <person name="Danchin GJ E."/>
        </authorList>
    </citation>
    <scope>NUCLEOTIDE SEQUENCE [LARGE SCALE GENOMIC DNA]</scope>
</reference>
<evidence type="ECO:0000256" key="1">
    <source>
        <dbReference type="SAM" id="SignalP"/>
    </source>
</evidence>
<dbReference type="OrthoDB" id="6777020at2759"/>
<feature type="signal peptide" evidence="1">
    <location>
        <begin position="1"/>
        <end position="21"/>
    </location>
</feature>
<dbReference type="Pfam" id="PF04083">
    <property type="entry name" value="Abhydro_lipase"/>
    <property type="match status" value="1"/>
</dbReference>
<dbReference type="AlphaFoldDB" id="A0A6V7XRT9"/>
<name>A0A6V7XRT9_MELEN</name>
<dbReference type="Gene3D" id="3.40.50.1820">
    <property type="entry name" value="alpha/beta hydrolase"/>
    <property type="match status" value="1"/>
</dbReference>
<evidence type="ECO:0000259" key="2">
    <source>
        <dbReference type="Pfam" id="PF04083"/>
    </source>
</evidence>
<feature type="domain" description="Partial AB-hydrolase lipase" evidence="2">
    <location>
        <begin position="40"/>
        <end position="99"/>
    </location>
</feature>
<dbReference type="InterPro" id="IPR029058">
    <property type="entry name" value="AB_hydrolase_fold"/>
</dbReference>
<dbReference type="PANTHER" id="PTHR11005">
    <property type="entry name" value="LYSOSOMAL ACID LIPASE-RELATED"/>
    <property type="match status" value="1"/>
</dbReference>
<dbReference type="InterPro" id="IPR006693">
    <property type="entry name" value="AB_hydrolase_lipase"/>
</dbReference>
<dbReference type="EMBL" id="CAJEWN010002126">
    <property type="protein sequence ID" value="CAD2202059.1"/>
    <property type="molecule type" value="Genomic_DNA"/>
</dbReference>
<proteinExistence type="predicted"/>
<gene>
    <name evidence="3" type="ORF">MENT_LOCUS55668</name>
</gene>
<accession>A0A6V7XRT9</accession>
<sequence length="153" mass="18069">MFNLFLISLIIFILNPSFVLSQEPIALRKELPEERLTVPGIIKYYGYTCEIHKVITEDGYILEMHRIPFGRNFNETEQKKPKKVVFAQHGLLSSSFDWVRVCLFGLYLRNLTFQDKFLDTNFLQLFLIFLHKFPFYNTSTHLCILKTPSPFLL</sequence>
<keyword evidence="1" id="KW-0732">Signal</keyword>
<evidence type="ECO:0000313" key="4">
    <source>
        <dbReference type="Proteomes" id="UP000580250"/>
    </source>
</evidence>
<comment type="caution">
    <text evidence="3">The sequence shown here is derived from an EMBL/GenBank/DDBJ whole genome shotgun (WGS) entry which is preliminary data.</text>
</comment>
<dbReference type="SUPFAM" id="SSF53474">
    <property type="entry name" value="alpha/beta-Hydrolases"/>
    <property type="match status" value="1"/>
</dbReference>
<evidence type="ECO:0000313" key="3">
    <source>
        <dbReference type="EMBL" id="CAD2202059.1"/>
    </source>
</evidence>